<comment type="caution">
    <text evidence="2">The sequence shown here is derived from an EMBL/GenBank/DDBJ whole genome shotgun (WGS) entry which is preliminary data.</text>
</comment>
<organism evidence="2 3">
    <name type="scientific">Zosterops borbonicus</name>
    <dbReference type="NCBI Taxonomy" id="364589"/>
    <lineage>
        <taxon>Eukaryota</taxon>
        <taxon>Metazoa</taxon>
        <taxon>Chordata</taxon>
        <taxon>Craniata</taxon>
        <taxon>Vertebrata</taxon>
        <taxon>Euteleostomi</taxon>
        <taxon>Archelosauria</taxon>
        <taxon>Archosauria</taxon>
        <taxon>Dinosauria</taxon>
        <taxon>Saurischia</taxon>
        <taxon>Theropoda</taxon>
        <taxon>Coelurosauria</taxon>
        <taxon>Aves</taxon>
        <taxon>Neognathae</taxon>
        <taxon>Neoaves</taxon>
        <taxon>Telluraves</taxon>
        <taxon>Australaves</taxon>
        <taxon>Passeriformes</taxon>
        <taxon>Sylvioidea</taxon>
        <taxon>Zosteropidae</taxon>
        <taxon>Zosterops</taxon>
    </lineage>
</organism>
<protein>
    <submittedName>
        <fullName evidence="2">Uncharacterized protein</fullName>
    </submittedName>
</protein>
<dbReference type="AlphaFoldDB" id="A0A8K1LRD7"/>
<keyword evidence="3" id="KW-1185">Reference proteome</keyword>
<evidence type="ECO:0000256" key="1">
    <source>
        <dbReference type="SAM" id="MobiDB-lite"/>
    </source>
</evidence>
<feature type="non-terminal residue" evidence="2">
    <location>
        <position position="1"/>
    </location>
</feature>
<feature type="non-terminal residue" evidence="2">
    <location>
        <position position="146"/>
    </location>
</feature>
<dbReference type="EMBL" id="SWJQ01000085">
    <property type="protein sequence ID" value="TRZ22968.1"/>
    <property type="molecule type" value="Genomic_DNA"/>
</dbReference>
<dbReference type="Proteomes" id="UP000796761">
    <property type="component" value="Unassembled WGS sequence"/>
</dbReference>
<evidence type="ECO:0000313" key="2">
    <source>
        <dbReference type="EMBL" id="TRZ22968.1"/>
    </source>
</evidence>
<proteinExistence type="predicted"/>
<gene>
    <name evidence="2" type="ORF">HGM15179_004168</name>
</gene>
<feature type="region of interest" description="Disordered" evidence="1">
    <location>
        <begin position="1"/>
        <end position="28"/>
    </location>
</feature>
<reference evidence="2" key="1">
    <citation type="submission" date="2019-04" db="EMBL/GenBank/DDBJ databases">
        <title>Genome assembly of Zosterops borbonicus 15179.</title>
        <authorList>
            <person name="Leroy T."/>
            <person name="Anselmetti Y."/>
            <person name="Tilak M.-K."/>
            <person name="Nabholz B."/>
        </authorList>
    </citation>
    <scope>NUCLEOTIDE SEQUENCE</scope>
    <source>
        <strain evidence="2">HGM_15179</strain>
        <tissue evidence="2">Muscle</tissue>
    </source>
</reference>
<sequence length="146" mass="16170">SESEKGLAGNTTIPWELAGTTHHDAGGEGDKHQPAGLVFQRGRLHRDQAANLSLASRAKGSLVFCHRLMISKVFSSLIGSLHNQNHRLNPTRKQLYFGASTEGSPVSQTRASSLTVCQGWGAERKNNENLRFYFFANVNYKQDETR</sequence>
<name>A0A8K1LRD7_9PASS</name>
<evidence type="ECO:0000313" key="3">
    <source>
        <dbReference type="Proteomes" id="UP000796761"/>
    </source>
</evidence>
<accession>A0A8K1LRD7</accession>